<feature type="compositionally biased region" description="Acidic residues" evidence="1">
    <location>
        <begin position="1"/>
        <end position="10"/>
    </location>
</feature>
<dbReference type="AlphaFoldDB" id="A0A0B6XTP9"/>
<reference evidence="2" key="1">
    <citation type="submission" date="2014-12" db="EMBL/GenBank/DDBJ databases">
        <title>Insight into the proteome of Arion vulgaris.</title>
        <authorList>
            <person name="Aradska J."/>
            <person name="Bulat T."/>
            <person name="Smidak R."/>
            <person name="Sarate P."/>
            <person name="Gangsoo J."/>
            <person name="Sialana F."/>
            <person name="Bilban M."/>
            <person name="Lubec G."/>
        </authorList>
    </citation>
    <scope>NUCLEOTIDE SEQUENCE</scope>
    <source>
        <tissue evidence="2">Skin</tissue>
    </source>
</reference>
<sequence length="69" mass="7697">GVTLDDEDDFPPLFQTQINDSEITWNTNNDTANNINKKSEPEATTNRTESVLKKSSRSNSSQPKLQTKG</sequence>
<evidence type="ECO:0000313" key="2">
    <source>
        <dbReference type="EMBL" id="CEK47259.1"/>
    </source>
</evidence>
<feature type="region of interest" description="Disordered" evidence="1">
    <location>
        <begin position="1"/>
        <end position="69"/>
    </location>
</feature>
<gene>
    <name evidence="2" type="primary">ORF917</name>
</gene>
<accession>A0A0B6XTP9</accession>
<organism evidence="2">
    <name type="scientific">Arion vulgaris</name>
    <dbReference type="NCBI Taxonomy" id="1028688"/>
    <lineage>
        <taxon>Eukaryota</taxon>
        <taxon>Metazoa</taxon>
        <taxon>Spiralia</taxon>
        <taxon>Lophotrochozoa</taxon>
        <taxon>Mollusca</taxon>
        <taxon>Gastropoda</taxon>
        <taxon>Heterobranchia</taxon>
        <taxon>Euthyneura</taxon>
        <taxon>Panpulmonata</taxon>
        <taxon>Eupulmonata</taxon>
        <taxon>Stylommatophora</taxon>
        <taxon>Helicina</taxon>
        <taxon>Arionoidea</taxon>
        <taxon>Arionidae</taxon>
        <taxon>Arion</taxon>
    </lineage>
</organism>
<feature type="compositionally biased region" description="Low complexity" evidence="1">
    <location>
        <begin position="57"/>
        <end position="69"/>
    </location>
</feature>
<name>A0A0B6XTP9_9EUPU</name>
<evidence type="ECO:0000256" key="1">
    <source>
        <dbReference type="SAM" id="MobiDB-lite"/>
    </source>
</evidence>
<feature type="compositionally biased region" description="Polar residues" evidence="1">
    <location>
        <begin position="14"/>
        <end position="23"/>
    </location>
</feature>
<feature type="compositionally biased region" description="Low complexity" evidence="1">
    <location>
        <begin position="24"/>
        <end position="36"/>
    </location>
</feature>
<feature type="non-terminal residue" evidence="2">
    <location>
        <position position="1"/>
    </location>
</feature>
<protein>
    <submittedName>
        <fullName evidence="2">Uncharacterized protein</fullName>
    </submittedName>
</protein>
<dbReference type="EMBL" id="HACG01000394">
    <property type="protein sequence ID" value="CEK47259.1"/>
    <property type="molecule type" value="Transcribed_RNA"/>
</dbReference>
<proteinExistence type="predicted"/>
<feature type="non-terminal residue" evidence="2">
    <location>
        <position position="69"/>
    </location>
</feature>